<organism evidence="7 8">
    <name type="scientific">Limulus polyphemus</name>
    <name type="common">Atlantic horseshoe crab</name>
    <dbReference type="NCBI Taxonomy" id="6850"/>
    <lineage>
        <taxon>Eukaryota</taxon>
        <taxon>Metazoa</taxon>
        <taxon>Ecdysozoa</taxon>
        <taxon>Arthropoda</taxon>
        <taxon>Chelicerata</taxon>
        <taxon>Merostomata</taxon>
        <taxon>Xiphosura</taxon>
        <taxon>Limulidae</taxon>
        <taxon>Limulus</taxon>
    </lineage>
</organism>
<feature type="transmembrane region" description="Helical" evidence="6">
    <location>
        <begin position="87"/>
        <end position="108"/>
    </location>
</feature>
<comment type="subcellular location">
    <subcellularLocation>
        <location evidence="1">Membrane</location>
        <topology evidence="1">Multi-pass membrane protein</topology>
    </subcellularLocation>
</comment>
<keyword evidence="7" id="KW-1185">Reference proteome</keyword>
<keyword evidence="3 6" id="KW-0812">Transmembrane</keyword>
<evidence type="ECO:0000256" key="2">
    <source>
        <dbReference type="ARBA" id="ARBA00006371"/>
    </source>
</evidence>
<evidence type="ECO:0000256" key="6">
    <source>
        <dbReference type="SAM" id="Phobius"/>
    </source>
</evidence>
<sequence length="200" mass="22958">MQANSESRGSCSLGPCLSPIVRLYVYGIHGYFTEVMFTAAWEFIVNANWKFPGCTSVWSLFIYSFCGYAIEQMYLRLKDRVPILLRGLIYLIFTYSWEFSTGYILRYFNACPWDYTPFDFDVVGLITLEYAPLWYIATLIQEQMLTKNILLLQWKVCSAPFHDKCNCCHCRGDLADCGIGNGSTMTNGLKKKKRVALTSI</sequence>
<feature type="transmembrane region" description="Helical" evidence="6">
    <location>
        <begin position="120"/>
        <end position="140"/>
    </location>
</feature>
<evidence type="ECO:0000256" key="1">
    <source>
        <dbReference type="ARBA" id="ARBA00004141"/>
    </source>
</evidence>
<protein>
    <submittedName>
        <fullName evidence="8">Transmembrane protein 229B-like</fullName>
    </submittedName>
</protein>
<proteinExistence type="inferred from homology"/>
<dbReference type="PANTHER" id="PTHR31746:SF3">
    <property type="entry name" value="TRANSMEMBRANE PROTEIN 229B"/>
    <property type="match status" value="1"/>
</dbReference>
<dbReference type="GeneID" id="106465120"/>
<evidence type="ECO:0000256" key="3">
    <source>
        <dbReference type="ARBA" id="ARBA00022692"/>
    </source>
</evidence>
<dbReference type="PANTHER" id="PTHR31746">
    <property type="entry name" value="TRANSMEMBRANE PROTEIN 229 FAMILY MEMBER"/>
    <property type="match status" value="1"/>
</dbReference>
<accession>A0ABM1BF76</accession>
<keyword evidence="5 6" id="KW-0472">Membrane</keyword>
<feature type="transmembrane region" description="Helical" evidence="6">
    <location>
        <begin position="56"/>
        <end position="75"/>
    </location>
</feature>
<evidence type="ECO:0000313" key="7">
    <source>
        <dbReference type="Proteomes" id="UP000694941"/>
    </source>
</evidence>
<comment type="similarity">
    <text evidence="2">Belongs to the TMEM229 family.</text>
</comment>
<keyword evidence="4 6" id="KW-1133">Transmembrane helix</keyword>
<dbReference type="Proteomes" id="UP000694941">
    <property type="component" value="Unplaced"/>
</dbReference>
<name>A0ABM1BF76_LIMPO</name>
<reference evidence="8" key="1">
    <citation type="submission" date="2025-08" db="UniProtKB">
        <authorList>
            <consortium name="RefSeq"/>
        </authorList>
    </citation>
    <scope>IDENTIFICATION</scope>
    <source>
        <tissue evidence="8">Muscle</tissue>
    </source>
</reference>
<evidence type="ECO:0000256" key="4">
    <source>
        <dbReference type="ARBA" id="ARBA00022989"/>
    </source>
</evidence>
<dbReference type="RefSeq" id="XP_013780776.1">
    <property type="nucleotide sequence ID" value="XM_013925322.1"/>
</dbReference>
<evidence type="ECO:0000313" key="8">
    <source>
        <dbReference type="RefSeq" id="XP_013780776.1"/>
    </source>
</evidence>
<feature type="transmembrane region" description="Helical" evidence="6">
    <location>
        <begin position="23"/>
        <end position="44"/>
    </location>
</feature>
<evidence type="ECO:0000256" key="5">
    <source>
        <dbReference type="ARBA" id="ARBA00023136"/>
    </source>
</evidence>
<gene>
    <name evidence="8" type="primary">LOC106465120</name>
</gene>